<protein>
    <submittedName>
        <fullName evidence="1">Uncharacterized protein</fullName>
    </submittedName>
</protein>
<dbReference type="EnsemblBacteria" id="ABA53723">
    <property type="protein sequence ID" value="ABA53723"/>
    <property type="gene ID" value="BURPS1710b_A0594"/>
</dbReference>
<dbReference type="KEGG" id="bpm:BURPS1710b_A0594"/>
<gene>
    <name evidence="1" type="ordered locus">BURPS1710b_A0594</name>
</gene>
<proteinExistence type="predicted"/>
<organism evidence="1 2">
    <name type="scientific">Burkholderia pseudomallei (strain 1710b)</name>
    <dbReference type="NCBI Taxonomy" id="320372"/>
    <lineage>
        <taxon>Bacteria</taxon>
        <taxon>Pseudomonadati</taxon>
        <taxon>Pseudomonadota</taxon>
        <taxon>Betaproteobacteria</taxon>
        <taxon>Burkholderiales</taxon>
        <taxon>Burkholderiaceae</taxon>
        <taxon>Burkholderia</taxon>
        <taxon>pseudomallei group</taxon>
    </lineage>
</organism>
<dbReference type="HOGENOM" id="CLU_3380968_0_0_4"/>
<reference evidence="1 2" key="1">
    <citation type="submission" date="2005-09" db="EMBL/GenBank/DDBJ databases">
        <authorList>
            <person name="Woods D.E."/>
            <person name="Nierman W.C."/>
        </authorList>
    </citation>
    <scope>NUCLEOTIDE SEQUENCE [LARGE SCALE GENOMIC DNA]</scope>
    <source>
        <strain evidence="1 2">1710b</strain>
    </source>
</reference>
<accession>Q3JL00</accession>
<evidence type="ECO:0000313" key="2">
    <source>
        <dbReference type="Proteomes" id="UP000002700"/>
    </source>
</evidence>
<dbReference type="AlphaFoldDB" id="Q3JL00"/>
<dbReference type="Proteomes" id="UP000002700">
    <property type="component" value="Chromosome II"/>
</dbReference>
<sequence>MRQWLINDFKQKVMFPDPDDPSACPTFDGNGSW</sequence>
<name>Q3JL00_BURP1</name>
<dbReference type="EMBL" id="CP000125">
    <property type="protein sequence ID" value="ABA53723.1"/>
    <property type="molecule type" value="Genomic_DNA"/>
</dbReference>
<evidence type="ECO:0000313" key="1">
    <source>
        <dbReference type="EMBL" id="ABA53723.1"/>
    </source>
</evidence>